<dbReference type="EMBL" id="JBHSGV010000007">
    <property type="protein sequence ID" value="MFC4749309.1"/>
    <property type="molecule type" value="Genomic_DNA"/>
</dbReference>
<comment type="caution">
    <text evidence="1">The sequence shown here is derived from an EMBL/GenBank/DDBJ whole genome shotgun (WGS) entry which is preliminary data.</text>
</comment>
<dbReference type="RefSeq" id="WP_213259452.1">
    <property type="nucleotide sequence ID" value="NZ_JAGYWA010000007.1"/>
</dbReference>
<sequence>MKKYILILLSFYSSFIFSQKTESTRLTKQEISERELTALIEFPIYRAFEFSDKGGVYELVLGENQKSISKKDTLNTKIQAVCVINDHGGFLEKWKINDFLEDSDPKETNIWFWTKYCNTKDLDNDGYVDPVIVYGSRTEYNEIRRIKIITVYKNKKYVIRAVECDLDFCISFKKDANWNTLPQKIKTYIDQLVVRIRKEQDLILKNG</sequence>
<gene>
    <name evidence="1" type="ORF">ACFO5S_17800</name>
</gene>
<keyword evidence="2" id="KW-1185">Reference proteome</keyword>
<dbReference type="NCBIfam" id="NF046077">
    <property type="entry name" value="LPS_M949_RS01915"/>
    <property type="match status" value="1"/>
</dbReference>
<dbReference type="InterPro" id="IPR058148">
    <property type="entry name" value="M949_RS01915-like_dom"/>
</dbReference>
<proteinExistence type="predicted"/>
<reference evidence="2" key="1">
    <citation type="journal article" date="2019" name="Int. J. Syst. Evol. Microbiol.">
        <title>The Global Catalogue of Microorganisms (GCM) 10K type strain sequencing project: providing services to taxonomists for standard genome sequencing and annotation.</title>
        <authorList>
            <consortium name="The Broad Institute Genomics Platform"/>
            <consortium name="The Broad Institute Genome Sequencing Center for Infectious Disease"/>
            <person name="Wu L."/>
            <person name="Ma J."/>
        </authorList>
    </citation>
    <scope>NUCLEOTIDE SEQUENCE [LARGE SCALE GENOMIC DNA]</scope>
    <source>
        <strain evidence="2">WYCCWR 13023</strain>
    </source>
</reference>
<evidence type="ECO:0000313" key="2">
    <source>
        <dbReference type="Proteomes" id="UP001595935"/>
    </source>
</evidence>
<organism evidence="1 2">
    <name type="scientific">Flavobacterium branchiicola</name>
    <dbReference type="NCBI Taxonomy" id="1114875"/>
    <lineage>
        <taxon>Bacteria</taxon>
        <taxon>Pseudomonadati</taxon>
        <taxon>Bacteroidota</taxon>
        <taxon>Flavobacteriia</taxon>
        <taxon>Flavobacteriales</taxon>
        <taxon>Flavobacteriaceae</taxon>
        <taxon>Flavobacterium</taxon>
    </lineage>
</organism>
<protein>
    <submittedName>
        <fullName evidence="1">M949_RS01915 family surface polysaccharide biosynthesis protein</fullName>
    </submittedName>
</protein>
<accession>A0ABV9PGZ6</accession>
<name>A0ABV9PGZ6_9FLAO</name>
<evidence type="ECO:0000313" key="1">
    <source>
        <dbReference type="EMBL" id="MFC4749309.1"/>
    </source>
</evidence>
<dbReference type="Proteomes" id="UP001595935">
    <property type="component" value="Unassembled WGS sequence"/>
</dbReference>